<evidence type="ECO:0000256" key="6">
    <source>
        <dbReference type="ARBA" id="ARBA00012602"/>
    </source>
</evidence>
<dbReference type="AlphaFoldDB" id="A0A9E7PPH8"/>
<dbReference type="EMBL" id="CP096115">
    <property type="protein sequence ID" value="UUX91252.1"/>
    <property type="molecule type" value="Genomic_DNA"/>
</dbReference>
<feature type="transmembrane region" description="Helical" evidence="18">
    <location>
        <begin position="204"/>
        <end position="228"/>
    </location>
</feature>
<dbReference type="PANTHER" id="PTHR13872">
    <property type="entry name" value="DOLICHYL-DIPHOSPHOOLIGOSACCHARIDE--PROTEIN GLYCOSYLTRANSFERASE SUBUNIT"/>
    <property type="match status" value="1"/>
</dbReference>
<comment type="similarity">
    <text evidence="5">Belongs to the STT3 family.</text>
</comment>
<comment type="cofactor">
    <cofactor evidence="2">
        <name>Mg(2+)</name>
        <dbReference type="ChEBI" id="CHEBI:18420"/>
    </cofactor>
</comment>
<dbReference type="InterPro" id="IPR048307">
    <property type="entry name" value="STT3_N"/>
</dbReference>
<dbReference type="RefSeq" id="WP_257741404.1">
    <property type="nucleotide sequence ID" value="NZ_CP096115.1"/>
</dbReference>
<evidence type="ECO:0000256" key="8">
    <source>
        <dbReference type="ARBA" id="ARBA00022679"/>
    </source>
</evidence>
<dbReference type="InterPro" id="IPR003674">
    <property type="entry name" value="Oligo_trans_STT3"/>
</dbReference>
<comment type="subcellular location">
    <subcellularLocation>
        <location evidence="3">Cell membrane</location>
        <topology evidence="3">Multi-pass membrane protein</topology>
    </subcellularLocation>
</comment>
<evidence type="ECO:0000256" key="1">
    <source>
        <dbReference type="ARBA" id="ARBA00001936"/>
    </source>
</evidence>
<dbReference type="PANTHER" id="PTHR13872:SF1">
    <property type="entry name" value="DOLICHYL-DIPHOSPHOOLIGOSACCHARIDE--PROTEIN GLYCOSYLTRANSFERASE SUBUNIT STT3B"/>
    <property type="match status" value="1"/>
</dbReference>
<evidence type="ECO:0000256" key="18">
    <source>
        <dbReference type="SAM" id="Phobius"/>
    </source>
</evidence>
<evidence type="ECO:0000256" key="14">
    <source>
        <dbReference type="ARBA" id="ARBA00023211"/>
    </source>
</evidence>
<evidence type="ECO:0000256" key="5">
    <source>
        <dbReference type="ARBA" id="ARBA00010810"/>
    </source>
</evidence>
<feature type="transmembrane region" description="Helical" evidence="18">
    <location>
        <begin position="134"/>
        <end position="154"/>
    </location>
</feature>
<feature type="transmembrane region" description="Helical" evidence="18">
    <location>
        <begin position="12"/>
        <end position="31"/>
    </location>
</feature>
<keyword evidence="10" id="KW-0479">Metal-binding</keyword>
<keyword evidence="13 18" id="KW-0472">Membrane</keyword>
<comment type="pathway">
    <text evidence="4">Protein modification; protein glycosylation.</text>
</comment>
<dbReference type="Gene3D" id="2.60.40.3390">
    <property type="match status" value="1"/>
</dbReference>
<evidence type="ECO:0000256" key="16">
    <source>
        <dbReference type="ARBA" id="ARBA00034066"/>
    </source>
</evidence>
<evidence type="ECO:0000259" key="20">
    <source>
        <dbReference type="Pfam" id="PF18079"/>
    </source>
</evidence>
<feature type="region of interest" description="Disordered" evidence="17">
    <location>
        <begin position="460"/>
        <end position="485"/>
    </location>
</feature>
<gene>
    <name evidence="22" type="ORF">L6E24_07635</name>
</gene>
<dbReference type="InterPro" id="IPR041154">
    <property type="entry name" value="AglB_P1"/>
</dbReference>
<dbReference type="InterPro" id="IPR054479">
    <property type="entry name" value="AglB-like_core"/>
</dbReference>
<feature type="transmembrane region" description="Helical" evidence="18">
    <location>
        <begin position="422"/>
        <end position="442"/>
    </location>
</feature>
<dbReference type="Pfam" id="PF18079">
    <property type="entry name" value="AglB_L1"/>
    <property type="match status" value="1"/>
</dbReference>
<evidence type="ECO:0000313" key="23">
    <source>
        <dbReference type="Proteomes" id="UP001060368"/>
    </source>
</evidence>
<keyword evidence="14" id="KW-0464">Manganese</keyword>
<evidence type="ECO:0000259" key="19">
    <source>
        <dbReference type="Pfam" id="PF02516"/>
    </source>
</evidence>
<evidence type="ECO:0000256" key="17">
    <source>
        <dbReference type="SAM" id="MobiDB-lite"/>
    </source>
</evidence>
<dbReference type="GeneID" id="74307561"/>
<sequence>MDFNQFKNKRILIIAGLVAVFTLLSLMIRLIPAGNLVAVDGVNLLGNDPWYNLRQIELLISDSLQYPWYDPMTNYPYGTNNFWGPLYPLIAAVMCIVTGAATRTDIMYVSSWLPALMGAAMVPVMYFAGERLSGYKTGLIAAFLTAIVSGQFFYRSLFGFVDHHVAEVFFSTLFCLVILFYLSYVRDHPVDLKNTESLKIPALISAGAGFAYFLGLAVMPTMLLFAFIMAIYTGIQFIYDHIKNKTSDFLLLFNVVAFLTAIVLYAALIGIRFDGFDMARYSVGHIFAYLALIAGTVVLYALSTYLSEKPSYYYVGAIFGLAIAGLLGLMVVLPDLYTIIVNGLWSFFGYKTTLSTIQEANHWSFENAWNAFNFGLIMMVLAFFVMVYQFIREHKPELIFTIVWSLVILYATTVQLRYEYYLGANIALMSAYFISWTLDYGLKDILGFAGIKPQDKILEEMPEEEKTGKKKKSEGSSAKKKKPVKKAHAAKPKAFPAGIAVVGVIFLLLFSYFSVNVDLAVSNNVGGINGDWMESLEWMGANTPETGVDYYKLYEKDSFEYPEEAYGVMSWWDYGHWITFNAKRMPNANPFQEGVAGPNGSAAFFVQTDEAGSNLVLDNLDTRFVITDVEMDTAKFWAMATWFNPELQQSPYVMNLYQHQEDGSLTPATLYRDEYFETMISKLHNFDGSLVIPSEVLYVEYVSGDMYGAPLPIISKAEYMPYDAAESAVAAFNGNNAKAGAALLSPNVIQPSTKVPALQHYRLVHESPTNVLSGQGGADLKYVKTFEYVPGAIIRGDGIIAVNLESDQGRKFTYMQESVNGEFTVPYSTGGDNYGTRVLSDYTVIDTGETFKVSEDAVMNGLYIN</sequence>
<feature type="transmembrane region" description="Helical" evidence="18">
    <location>
        <begin position="398"/>
        <end position="416"/>
    </location>
</feature>
<comment type="catalytic activity">
    <reaction evidence="16">
        <text>an archaeal dolichyl phosphooligosaccharide + [protein]-L-asparagine = an archaeal dolichyl phosphate + a glycoprotein with the oligosaccharide chain attached by N-beta-D-glycosyl linkage to a protein L-asparagine.</text>
        <dbReference type="EC" id="2.4.99.21"/>
    </reaction>
</comment>
<evidence type="ECO:0000256" key="9">
    <source>
        <dbReference type="ARBA" id="ARBA00022692"/>
    </source>
</evidence>
<evidence type="ECO:0000256" key="11">
    <source>
        <dbReference type="ARBA" id="ARBA00022842"/>
    </source>
</evidence>
<feature type="transmembrane region" description="Helical" evidence="18">
    <location>
        <begin position="166"/>
        <end position="184"/>
    </location>
</feature>
<evidence type="ECO:0000259" key="21">
    <source>
        <dbReference type="Pfam" id="PF22627"/>
    </source>
</evidence>
<feature type="domain" description="Archaeal glycosylation protein B peripheral" evidence="20">
    <location>
        <begin position="791"/>
        <end position="864"/>
    </location>
</feature>
<evidence type="ECO:0000256" key="10">
    <source>
        <dbReference type="ARBA" id="ARBA00022723"/>
    </source>
</evidence>
<evidence type="ECO:0000256" key="15">
    <source>
        <dbReference type="ARBA" id="ARBA00030679"/>
    </source>
</evidence>
<feature type="transmembrane region" description="Helical" evidence="18">
    <location>
        <begin position="249"/>
        <end position="271"/>
    </location>
</feature>
<dbReference type="Pfam" id="PF02516">
    <property type="entry name" value="STT3"/>
    <property type="match status" value="1"/>
</dbReference>
<feature type="transmembrane region" description="Helical" evidence="18">
    <location>
        <begin position="371"/>
        <end position="391"/>
    </location>
</feature>
<organism evidence="22 23">
    <name type="scientific">Methanoplanus endosymbiosus</name>
    <dbReference type="NCBI Taxonomy" id="33865"/>
    <lineage>
        <taxon>Archaea</taxon>
        <taxon>Methanobacteriati</taxon>
        <taxon>Methanobacteriota</taxon>
        <taxon>Stenosarchaea group</taxon>
        <taxon>Methanomicrobia</taxon>
        <taxon>Methanomicrobiales</taxon>
        <taxon>Methanomicrobiaceae</taxon>
        <taxon>Methanoplanus</taxon>
    </lineage>
</organism>
<keyword evidence="12 18" id="KW-1133">Transmembrane helix</keyword>
<dbReference type="KEGG" id="mend:L6E24_07635"/>
<reference evidence="22" key="1">
    <citation type="submission" date="2022-04" db="EMBL/GenBank/DDBJ databases">
        <title>Complete genome of Methanoplanus endosymbiosus DSM 3599.</title>
        <authorList>
            <person name="Chen S.-C."/>
            <person name="You Y.-T."/>
            <person name="Zhou Y.-Z."/>
            <person name="Lai M.-C."/>
        </authorList>
    </citation>
    <scope>NUCLEOTIDE SEQUENCE</scope>
    <source>
        <strain evidence="22">DSM 3599</strain>
    </source>
</reference>
<dbReference type="Proteomes" id="UP001060368">
    <property type="component" value="Chromosome"/>
</dbReference>
<accession>A0A9E7PPH8</accession>
<dbReference type="NCBIfam" id="TIGR04154">
    <property type="entry name" value="archaeo_STT3"/>
    <property type="match status" value="1"/>
</dbReference>
<dbReference type="EC" id="2.4.99.21" evidence="6"/>
<evidence type="ECO:0000256" key="12">
    <source>
        <dbReference type="ARBA" id="ARBA00022989"/>
    </source>
</evidence>
<comment type="cofactor">
    <cofactor evidence="1">
        <name>Mn(2+)</name>
        <dbReference type="ChEBI" id="CHEBI:29035"/>
    </cofactor>
</comment>
<dbReference type="GO" id="GO:0004576">
    <property type="term" value="F:oligosaccharyl transferase activity"/>
    <property type="evidence" value="ECO:0007669"/>
    <property type="project" value="InterPro"/>
</dbReference>
<proteinExistence type="inferred from homology"/>
<feature type="transmembrane region" description="Helical" evidence="18">
    <location>
        <begin position="82"/>
        <end position="101"/>
    </location>
</feature>
<evidence type="ECO:0000256" key="4">
    <source>
        <dbReference type="ARBA" id="ARBA00004922"/>
    </source>
</evidence>
<feature type="transmembrane region" description="Helical" evidence="18">
    <location>
        <begin position="283"/>
        <end position="302"/>
    </location>
</feature>
<dbReference type="InterPro" id="IPR026410">
    <property type="entry name" value="OlisacTrfase_arch"/>
</dbReference>
<dbReference type="Gene3D" id="3.40.50.12610">
    <property type="match status" value="1"/>
</dbReference>
<dbReference type="Pfam" id="PF22627">
    <property type="entry name" value="AglB_core-like"/>
    <property type="match status" value="1"/>
</dbReference>
<evidence type="ECO:0000256" key="7">
    <source>
        <dbReference type="ARBA" id="ARBA00022676"/>
    </source>
</evidence>
<feature type="transmembrane region" description="Helical" evidence="18">
    <location>
        <begin position="108"/>
        <end position="128"/>
    </location>
</feature>
<evidence type="ECO:0000256" key="2">
    <source>
        <dbReference type="ARBA" id="ARBA00001946"/>
    </source>
</evidence>
<dbReference type="GO" id="GO:0046872">
    <property type="term" value="F:metal ion binding"/>
    <property type="evidence" value="ECO:0007669"/>
    <property type="project" value="UniProtKB-KW"/>
</dbReference>
<feature type="domain" description="Oligosaccharyl transferase STT3 N-terminal" evidence="19">
    <location>
        <begin position="45"/>
        <end position="418"/>
    </location>
</feature>
<keyword evidence="7" id="KW-0328">Glycosyltransferase</keyword>
<dbReference type="GO" id="GO:0005886">
    <property type="term" value="C:plasma membrane"/>
    <property type="evidence" value="ECO:0007669"/>
    <property type="project" value="UniProtKB-SubCell"/>
</dbReference>
<evidence type="ECO:0000256" key="13">
    <source>
        <dbReference type="ARBA" id="ARBA00023136"/>
    </source>
</evidence>
<protein>
    <recommendedName>
        <fullName evidence="6">dolichyl-phosphooligosaccharide-protein glycotransferase</fullName>
        <ecNumber evidence="6">2.4.99.21</ecNumber>
    </recommendedName>
    <alternativeName>
        <fullName evidence="15">Oligosaccharyl transferase</fullName>
    </alternativeName>
</protein>
<evidence type="ECO:0000256" key="3">
    <source>
        <dbReference type="ARBA" id="ARBA00004651"/>
    </source>
</evidence>
<feature type="domain" description="AglB-like core" evidence="21">
    <location>
        <begin position="531"/>
        <end position="631"/>
    </location>
</feature>
<keyword evidence="8 22" id="KW-0808">Transferase</keyword>
<feature type="transmembrane region" description="Helical" evidence="18">
    <location>
        <begin position="494"/>
        <end position="515"/>
    </location>
</feature>
<feature type="transmembrane region" description="Helical" evidence="18">
    <location>
        <begin position="314"/>
        <end position="340"/>
    </location>
</feature>
<keyword evidence="9 18" id="KW-0812">Transmembrane</keyword>
<keyword evidence="23" id="KW-1185">Reference proteome</keyword>
<evidence type="ECO:0000313" key="22">
    <source>
        <dbReference type="EMBL" id="UUX91252.1"/>
    </source>
</evidence>
<feature type="compositionally biased region" description="Basic residues" evidence="17">
    <location>
        <begin position="468"/>
        <end position="485"/>
    </location>
</feature>
<keyword evidence="11" id="KW-0460">Magnesium</keyword>
<name>A0A9E7PPH8_9EURY</name>